<dbReference type="PROSITE" id="PS51257">
    <property type="entry name" value="PROKAR_LIPOPROTEIN"/>
    <property type="match status" value="1"/>
</dbReference>
<feature type="region of interest" description="Disordered" evidence="1">
    <location>
        <begin position="70"/>
        <end position="114"/>
    </location>
</feature>
<sequence>MQMNKWKLLLSAAVITAALSGCGANAQTDEPVTAAVGELPDQQRPGGMMLGGTLGKIKSIDGQSITMFVSSFQPGNRNGGGLDGSGTGGGRGGQQGERPQRQDGQAPSEGGMNFEDMFTDETTVITVTDETKIVATTFENNERKETEQSLSDLKADDVITVTLKEGTQEAESIRLGGFGGGGMMGGGRPQGQQGDGTAEQPAQ</sequence>
<comment type="caution">
    <text evidence="3">The sequence shown here is derived from an EMBL/GenBank/DDBJ whole genome shotgun (WGS) entry which is preliminary data.</text>
</comment>
<feature type="compositionally biased region" description="Gly residues" evidence="1">
    <location>
        <begin position="77"/>
        <end position="95"/>
    </location>
</feature>
<dbReference type="RefSeq" id="WP_188888479.1">
    <property type="nucleotide sequence ID" value="NZ_BMHY01000002.1"/>
</dbReference>
<evidence type="ECO:0000256" key="1">
    <source>
        <dbReference type="SAM" id="MobiDB-lite"/>
    </source>
</evidence>
<protein>
    <recommendedName>
        <fullName evidence="5">DUF5666 domain-containing protein</fullName>
    </recommendedName>
</protein>
<organism evidence="3 4">
    <name type="scientific">Paenibacillus radicis</name>
    <name type="common">ex Gao et al. 2016</name>
    <dbReference type="NCBI Taxonomy" id="1737354"/>
    <lineage>
        <taxon>Bacteria</taxon>
        <taxon>Bacillati</taxon>
        <taxon>Bacillota</taxon>
        <taxon>Bacilli</taxon>
        <taxon>Bacillales</taxon>
        <taxon>Paenibacillaceae</taxon>
        <taxon>Paenibacillus</taxon>
    </lineage>
</organism>
<dbReference type="AlphaFoldDB" id="A0A917LXL1"/>
<keyword evidence="2" id="KW-0732">Signal</keyword>
<reference evidence="3 4" key="1">
    <citation type="journal article" date="2014" name="Int. J. Syst. Evol. Microbiol.">
        <title>Complete genome sequence of Corynebacterium casei LMG S-19264T (=DSM 44701T), isolated from a smear-ripened cheese.</title>
        <authorList>
            <consortium name="US DOE Joint Genome Institute (JGI-PGF)"/>
            <person name="Walter F."/>
            <person name="Albersmeier A."/>
            <person name="Kalinowski J."/>
            <person name="Ruckert C."/>
        </authorList>
    </citation>
    <scope>NUCLEOTIDE SEQUENCE [LARGE SCALE GENOMIC DNA]</scope>
    <source>
        <strain evidence="3 4">CGMCC 1.15286</strain>
    </source>
</reference>
<keyword evidence="4" id="KW-1185">Reference proteome</keyword>
<evidence type="ECO:0008006" key="5">
    <source>
        <dbReference type="Google" id="ProtNLM"/>
    </source>
</evidence>
<dbReference type="Proteomes" id="UP000600247">
    <property type="component" value="Unassembled WGS sequence"/>
</dbReference>
<gene>
    <name evidence="3" type="ORF">GCM10010918_17210</name>
</gene>
<evidence type="ECO:0000313" key="4">
    <source>
        <dbReference type="Proteomes" id="UP000600247"/>
    </source>
</evidence>
<accession>A0A917LXL1</accession>
<evidence type="ECO:0000313" key="3">
    <source>
        <dbReference type="EMBL" id="GGG63776.1"/>
    </source>
</evidence>
<feature type="compositionally biased region" description="Gly residues" evidence="1">
    <location>
        <begin position="176"/>
        <end position="189"/>
    </location>
</feature>
<feature type="signal peptide" evidence="2">
    <location>
        <begin position="1"/>
        <end position="26"/>
    </location>
</feature>
<feature type="chain" id="PRO_5037414201" description="DUF5666 domain-containing protein" evidence="2">
    <location>
        <begin position="27"/>
        <end position="203"/>
    </location>
</feature>
<name>A0A917LXL1_9BACL</name>
<feature type="region of interest" description="Disordered" evidence="1">
    <location>
        <begin position="170"/>
        <end position="203"/>
    </location>
</feature>
<dbReference type="EMBL" id="BMHY01000002">
    <property type="protein sequence ID" value="GGG63776.1"/>
    <property type="molecule type" value="Genomic_DNA"/>
</dbReference>
<evidence type="ECO:0000256" key="2">
    <source>
        <dbReference type="SAM" id="SignalP"/>
    </source>
</evidence>
<proteinExistence type="predicted"/>